<dbReference type="AlphaFoldDB" id="G6AGP9"/>
<dbReference type="PROSITE" id="PS51257">
    <property type="entry name" value="PROKAR_LIPOPROTEIN"/>
    <property type="match status" value="1"/>
</dbReference>
<dbReference type="HOGENOM" id="CLU_1426836_0_0_10"/>
<keyword evidence="1" id="KW-0732">Signal</keyword>
<gene>
    <name evidence="2" type="ORF">HMPREF9138_01245</name>
</gene>
<proteinExistence type="predicted"/>
<evidence type="ECO:0000256" key="1">
    <source>
        <dbReference type="SAM" id="SignalP"/>
    </source>
</evidence>
<dbReference type="STRING" id="857291.HMPREF9138_01245"/>
<organism evidence="2 3">
    <name type="scientific">Prevotella histicola F0411</name>
    <dbReference type="NCBI Taxonomy" id="857291"/>
    <lineage>
        <taxon>Bacteria</taxon>
        <taxon>Pseudomonadati</taxon>
        <taxon>Bacteroidota</taxon>
        <taxon>Bacteroidia</taxon>
        <taxon>Bacteroidales</taxon>
        <taxon>Prevotellaceae</taxon>
        <taxon>Prevotella</taxon>
    </lineage>
</organism>
<evidence type="ECO:0000313" key="2">
    <source>
        <dbReference type="EMBL" id="EHG16083.1"/>
    </source>
</evidence>
<evidence type="ECO:0000313" key="3">
    <source>
        <dbReference type="Proteomes" id="UP000004597"/>
    </source>
</evidence>
<dbReference type="Proteomes" id="UP000004597">
    <property type="component" value="Unassembled WGS sequence"/>
</dbReference>
<protein>
    <recommendedName>
        <fullName evidence="4">Lipoprotein</fullName>
    </recommendedName>
</protein>
<feature type="signal peptide" evidence="1">
    <location>
        <begin position="1"/>
        <end position="22"/>
    </location>
</feature>
<keyword evidence="3" id="KW-1185">Reference proteome</keyword>
<evidence type="ECO:0008006" key="4">
    <source>
        <dbReference type="Google" id="ProtNLM"/>
    </source>
</evidence>
<name>G6AGP9_9BACT</name>
<sequence>MKRYLLFLVVTLLAIGCFTACSSDDNEGEESVTHLLPKGKIDLNKLPAVTSDEFFSKVTDHGWRHLGTYEILSDGSLSSTDYYKGAIGYGPSDFYFSKDKITKFFYNDALGKLNKSTVDYHYDSSNNAIDIGENPNPFDRVYSCTDTKLLLVLYLGKVNVNNGQLRDHYGIACYTKMSDKELAEKQKNYEDIP</sequence>
<comment type="caution">
    <text evidence="2">The sequence shown here is derived from an EMBL/GenBank/DDBJ whole genome shotgun (WGS) entry which is preliminary data.</text>
</comment>
<dbReference type="PATRIC" id="fig|857291.3.peg.1247"/>
<accession>G6AGP9</accession>
<dbReference type="EMBL" id="AFXP01000010">
    <property type="protein sequence ID" value="EHG16083.1"/>
    <property type="molecule type" value="Genomic_DNA"/>
</dbReference>
<feature type="chain" id="PRO_5003485242" description="Lipoprotein" evidence="1">
    <location>
        <begin position="23"/>
        <end position="193"/>
    </location>
</feature>
<reference evidence="2 3" key="1">
    <citation type="submission" date="2011-10" db="EMBL/GenBank/DDBJ databases">
        <title>The Genome Sequence of Prevotella histicola F0411.</title>
        <authorList>
            <consortium name="The Broad Institute Genome Sequencing Platform"/>
            <person name="Earl A."/>
            <person name="Ward D."/>
            <person name="Feldgarden M."/>
            <person name="Gevers D."/>
            <person name="Izard J."/>
            <person name="Ganesan A."/>
            <person name="Blanton J.M."/>
            <person name="Baranova O.V."/>
            <person name="Tanner A.C."/>
            <person name="Mathney J.M.J."/>
            <person name="Dewhirst F.E."/>
            <person name="Young S.K."/>
            <person name="Zeng Q."/>
            <person name="Gargeya S."/>
            <person name="Fitzgerald M."/>
            <person name="Haas B."/>
            <person name="Abouelleil A."/>
            <person name="Alvarado L."/>
            <person name="Arachchi H.M."/>
            <person name="Berlin A."/>
            <person name="Brown A."/>
            <person name="Chapman S.B."/>
            <person name="Chen Z."/>
            <person name="Dunbar C."/>
            <person name="Freedman E."/>
            <person name="Gearin G."/>
            <person name="Gellesch M."/>
            <person name="Goldberg J."/>
            <person name="Griggs A."/>
            <person name="Gujja S."/>
            <person name="Heiman D."/>
            <person name="Howarth C."/>
            <person name="Larson L."/>
            <person name="Lui A."/>
            <person name="MacDonald P.J.P."/>
            <person name="Montmayeur A."/>
            <person name="Murphy C."/>
            <person name="Neiman D."/>
            <person name="Pearson M."/>
            <person name="Priest M."/>
            <person name="Roberts A."/>
            <person name="Saif S."/>
            <person name="Shea T."/>
            <person name="Shenoy N."/>
            <person name="Sisk P."/>
            <person name="Stolte C."/>
            <person name="Sykes S."/>
            <person name="Wortman J."/>
            <person name="Nusbaum C."/>
            <person name="Birren B."/>
        </authorList>
    </citation>
    <scope>NUCLEOTIDE SEQUENCE [LARGE SCALE GENOMIC DNA]</scope>
    <source>
        <strain evidence="2 3">F0411</strain>
    </source>
</reference>